<dbReference type="Pfam" id="PF06114">
    <property type="entry name" value="Peptidase_M78"/>
    <property type="match status" value="1"/>
</dbReference>
<evidence type="ECO:0000313" key="2">
    <source>
        <dbReference type="EMBL" id="EFU77007.1"/>
    </source>
</evidence>
<gene>
    <name evidence="2" type="ORF">HMPREF0381_1097</name>
</gene>
<evidence type="ECO:0000313" key="3">
    <source>
        <dbReference type="Proteomes" id="UP000003434"/>
    </source>
</evidence>
<dbReference type="AlphaFoldDB" id="E6LMB2"/>
<proteinExistence type="predicted"/>
<comment type="caution">
    <text evidence="2">The sequence shown here is derived from an EMBL/GenBank/DDBJ whole genome shotgun (WGS) entry which is preliminary data.</text>
</comment>
<dbReference type="eggNOG" id="COG2856">
    <property type="taxonomic scope" value="Bacteria"/>
</dbReference>
<accession>E6LMB2</accession>
<dbReference type="Proteomes" id="UP000003434">
    <property type="component" value="Unassembled WGS sequence"/>
</dbReference>
<organism evidence="2 3">
    <name type="scientific">Lachnoanaerobaculum saburreum DSM 3986</name>
    <dbReference type="NCBI Taxonomy" id="887325"/>
    <lineage>
        <taxon>Bacteria</taxon>
        <taxon>Bacillati</taxon>
        <taxon>Bacillota</taxon>
        <taxon>Clostridia</taxon>
        <taxon>Lachnospirales</taxon>
        <taxon>Lachnospiraceae</taxon>
        <taxon>Lachnoanaerobaculum</taxon>
    </lineage>
</organism>
<dbReference type="Gene3D" id="1.10.10.2910">
    <property type="match status" value="1"/>
</dbReference>
<dbReference type="InterPro" id="IPR010359">
    <property type="entry name" value="IrrE_HExxH"/>
</dbReference>
<evidence type="ECO:0000259" key="1">
    <source>
        <dbReference type="Pfam" id="PF06114"/>
    </source>
</evidence>
<name>E6LMB2_9FIRM</name>
<dbReference type="EMBL" id="AEPW01000046">
    <property type="protein sequence ID" value="EFU77007.1"/>
    <property type="molecule type" value="Genomic_DNA"/>
</dbReference>
<reference evidence="2 3" key="1">
    <citation type="submission" date="2010-12" db="EMBL/GenBank/DDBJ databases">
        <authorList>
            <person name="Muzny D."/>
            <person name="Qin X."/>
            <person name="Deng J."/>
            <person name="Jiang H."/>
            <person name="Liu Y."/>
            <person name="Qu J."/>
            <person name="Song X.-Z."/>
            <person name="Zhang L."/>
            <person name="Thornton R."/>
            <person name="Coyle M."/>
            <person name="Francisco L."/>
            <person name="Jackson L."/>
            <person name="Javaid M."/>
            <person name="Korchina V."/>
            <person name="Kovar C."/>
            <person name="Mata R."/>
            <person name="Mathew T."/>
            <person name="Ngo R."/>
            <person name="Nguyen L."/>
            <person name="Nguyen N."/>
            <person name="Okwuonu G."/>
            <person name="Ongeri F."/>
            <person name="Pham C."/>
            <person name="Simmons D."/>
            <person name="Wilczek-Boney K."/>
            <person name="Hale W."/>
            <person name="Jakkamsetti A."/>
            <person name="Pham P."/>
            <person name="Ruth R."/>
            <person name="San Lucas F."/>
            <person name="Warren J."/>
            <person name="Zhang J."/>
            <person name="Zhao Z."/>
            <person name="Zhou C."/>
            <person name="Zhu D."/>
            <person name="Lee S."/>
            <person name="Bess C."/>
            <person name="Blankenburg K."/>
            <person name="Forbes L."/>
            <person name="Fu Q."/>
            <person name="Gubbala S."/>
            <person name="Hirani K."/>
            <person name="Jayaseelan J.C."/>
            <person name="Lara F."/>
            <person name="Munidasa M."/>
            <person name="Palculict T."/>
            <person name="Patil S."/>
            <person name="Pu L.-L."/>
            <person name="Saada N."/>
            <person name="Tang L."/>
            <person name="Weissenberger G."/>
            <person name="Zhu Y."/>
            <person name="Hemphill L."/>
            <person name="Shang Y."/>
            <person name="Youmans B."/>
            <person name="Ayvaz T."/>
            <person name="Ross M."/>
            <person name="Santibanez J."/>
            <person name="Aqrawi P."/>
            <person name="Gross S."/>
            <person name="Joshi V."/>
            <person name="Fowler G."/>
            <person name="Nazareth L."/>
            <person name="Reid J."/>
            <person name="Worley K."/>
            <person name="Petrosino J."/>
            <person name="Highlander S."/>
            <person name="Gibbs R."/>
        </authorList>
    </citation>
    <scope>NUCLEOTIDE SEQUENCE [LARGE SCALE GENOMIC DNA]</scope>
    <source>
        <strain evidence="2 3">DSM 3986</strain>
    </source>
</reference>
<dbReference type="HOGENOM" id="CLU_122894_1_1_9"/>
<sequence>MMNAEQLSRVGEKPVRSCGSGDPFEIARQLGIHVMLCENFSSLKGIYRVIKRNCFIFLNNRPDENMLRIVCAHELGYDRLHRNMAKTTQIHEFMLYDMKSKPRYEANIVAAEILMDSDEVLRYIYEYGYTA</sequence>
<protein>
    <submittedName>
        <fullName evidence="2">Putative toxin-antitoxin system, toxin component</fullName>
    </submittedName>
</protein>
<feature type="domain" description="IrrE N-terminal-like" evidence="1">
    <location>
        <begin position="28"/>
        <end position="130"/>
    </location>
</feature>